<dbReference type="AlphaFoldDB" id="A0A3Q7HAS6"/>
<proteinExistence type="predicted"/>
<dbReference type="Gramene" id="Solyc05g016560.1.1">
    <property type="protein sequence ID" value="Solyc05g016560.1.1.1"/>
    <property type="gene ID" value="Solyc05g016560.1"/>
</dbReference>
<keyword evidence="2" id="KW-1185">Reference proteome</keyword>
<dbReference type="InParanoid" id="A0A3Q7HAS6"/>
<dbReference type="PaxDb" id="4081-Solyc05g016560.1.1"/>
<dbReference type="Proteomes" id="UP000004994">
    <property type="component" value="Chromosome 5"/>
</dbReference>
<reference evidence="1" key="1">
    <citation type="journal article" date="2012" name="Nature">
        <title>The tomato genome sequence provides insights into fleshy fruit evolution.</title>
        <authorList>
            <consortium name="Tomato Genome Consortium"/>
        </authorList>
    </citation>
    <scope>NUCLEOTIDE SEQUENCE [LARGE SCALE GENOMIC DNA]</scope>
    <source>
        <strain evidence="1">cv. Heinz 1706</strain>
    </source>
</reference>
<organism evidence="1">
    <name type="scientific">Solanum lycopersicum</name>
    <name type="common">Tomato</name>
    <name type="synonym">Lycopersicon esculentum</name>
    <dbReference type="NCBI Taxonomy" id="4081"/>
    <lineage>
        <taxon>Eukaryota</taxon>
        <taxon>Viridiplantae</taxon>
        <taxon>Streptophyta</taxon>
        <taxon>Embryophyta</taxon>
        <taxon>Tracheophyta</taxon>
        <taxon>Spermatophyta</taxon>
        <taxon>Magnoliopsida</taxon>
        <taxon>eudicotyledons</taxon>
        <taxon>Gunneridae</taxon>
        <taxon>Pentapetalae</taxon>
        <taxon>asterids</taxon>
        <taxon>lamiids</taxon>
        <taxon>Solanales</taxon>
        <taxon>Solanaceae</taxon>
        <taxon>Solanoideae</taxon>
        <taxon>Solaneae</taxon>
        <taxon>Solanum</taxon>
        <taxon>Solanum subgen. Lycopersicon</taxon>
    </lineage>
</organism>
<protein>
    <submittedName>
        <fullName evidence="1">Uncharacterized protein</fullName>
    </submittedName>
</protein>
<dbReference type="EnsemblPlants" id="Solyc05g016560.1.1">
    <property type="protein sequence ID" value="Solyc05g016560.1.1.1"/>
    <property type="gene ID" value="Solyc05g016560.1"/>
</dbReference>
<accession>A0A3Q7HAS6</accession>
<evidence type="ECO:0000313" key="2">
    <source>
        <dbReference type="Proteomes" id="UP000004994"/>
    </source>
</evidence>
<sequence>MTGSISNRLNAWVMASMHRLEDIDIVRYAPFAKVYVLWSINVDKQNAASAMQHCSWISPIGRGNSGVCASTHGHQTWPTHSVHTTSSNGSKHYI</sequence>
<evidence type="ECO:0000313" key="1">
    <source>
        <dbReference type="EnsemblPlants" id="Solyc05g016560.1.1.1"/>
    </source>
</evidence>
<name>A0A3Q7HAS6_SOLLC</name>
<reference evidence="1" key="2">
    <citation type="submission" date="2019-01" db="UniProtKB">
        <authorList>
            <consortium name="EnsemblPlants"/>
        </authorList>
    </citation>
    <scope>IDENTIFICATION</scope>
    <source>
        <strain evidence="1">cv. Heinz 1706</strain>
    </source>
</reference>